<accession>A0A2H3K0H6</accession>
<protein>
    <submittedName>
        <fullName evidence="1">Uncharacterized protein</fullName>
    </submittedName>
</protein>
<dbReference type="STRING" id="742152.A0A2H3K0H6"/>
<dbReference type="OrthoDB" id="2437251at2759"/>
<dbReference type="AlphaFoldDB" id="A0A2H3K0H6"/>
<dbReference type="EMBL" id="KB468124">
    <property type="protein sequence ID" value="PCH41927.1"/>
    <property type="molecule type" value="Genomic_DNA"/>
</dbReference>
<dbReference type="Proteomes" id="UP000218811">
    <property type="component" value="Unassembled WGS sequence"/>
</dbReference>
<gene>
    <name evidence="1" type="ORF">WOLCODRAFT_151961</name>
</gene>
<reference evidence="1 2" key="1">
    <citation type="journal article" date="2012" name="Science">
        <title>The Paleozoic origin of enzymatic lignin decomposition reconstructed from 31 fungal genomes.</title>
        <authorList>
            <person name="Floudas D."/>
            <person name="Binder M."/>
            <person name="Riley R."/>
            <person name="Barry K."/>
            <person name="Blanchette R.A."/>
            <person name="Henrissat B."/>
            <person name="Martinez A.T."/>
            <person name="Otillar R."/>
            <person name="Spatafora J.W."/>
            <person name="Yadav J.S."/>
            <person name="Aerts A."/>
            <person name="Benoit I."/>
            <person name="Boyd A."/>
            <person name="Carlson A."/>
            <person name="Copeland A."/>
            <person name="Coutinho P.M."/>
            <person name="de Vries R.P."/>
            <person name="Ferreira P."/>
            <person name="Findley K."/>
            <person name="Foster B."/>
            <person name="Gaskell J."/>
            <person name="Glotzer D."/>
            <person name="Gorecki P."/>
            <person name="Heitman J."/>
            <person name="Hesse C."/>
            <person name="Hori C."/>
            <person name="Igarashi K."/>
            <person name="Jurgens J.A."/>
            <person name="Kallen N."/>
            <person name="Kersten P."/>
            <person name="Kohler A."/>
            <person name="Kuees U."/>
            <person name="Kumar T.K.A."/>
            <person name="Kuo A."/>
            <person name="LaButti K."/>
            <person name="Larrondo L.F."/>
            <person name="Lindquist E."/>
            <person name="Ling A."/>
            <person name="Lombard V."/>
            <person name="Lucas S."/>
            <person name="Lundell T."/>
            <person name="Martin R."/>
            <person name="McLaughlin D.J."/>
            <person name="Morgenstern I."/>
            <person name="Morin E."/>
            <person name="Murat C."/>
            <person name="Nagy L.G."/>
            <person name="Nolan M."/>
            <person name="Ohm R.A."/>
            <person name="Patyshakuliyeva A."/>
            <person name="Rokas A."/>
            <person name="Ruiz-Duenas F.J."/>
            <person name="Sabat G."/>
            <person name="Salamov A."/>
            <person name="Samejima M."/>
            <person name="Schmutz J."/>
            <person name="Slot J.C."/>
            <person name="St John F."/>
            <person name="Stenlid J."/>
            <person name="Sun H."/>
            <person name="Sun S."/>
            <person name="Syed K."/>
            <person name="Tsang A."/>
            <person name="Wiebenga A."/>
            <person name="Young D."/>
            <person name="Pisabarro A."/>
            <person name="Eastwood D.C."/>
            <person name="Martin F."/>
            <person name="Cullen D."/>
            <person name="Grigoriev I.V."/>
            <person name="Hibbett D.S."/>
        </authorList>
    </citation>
    <scope>NUCLEOTIDE SEQUENCE [LARGE SCALE GENOMIC DNA]</scope>
    <source>
        <strain evidence="1 2">MD-104</strain>
    </source>
</reference>
<name>A0A2H3K0H6_WOLCO</name>
<sequence length="79" mass="9108">MVYSFSCAQSLRRMDRFDCGGWLHVALSHQPQEALIRLKHDEQHIAYTDIELPDYWKDYMSQFGICGIARAQDGVAMAD</sequence>
<proteinExistence type="predicted"/>
<organism evidence="1 2">
    <name type="scientific">Wolfiporia cocos (strain MD-104)</name>
    <name type="common">Brown rot fungus</name>
    <dbReference type="NCBI Taxonomy" id="742152"/>
    <lineage>
        <taxon>Eukaryota</taxon>
        <taxon>Fungi</taxon>
        <taxon>Dikarya</taxon>
        <taxon>Basidiomycota</taxon>
        <taxon>Agaricomycotina</taxon>
        <taxon>Agaricomycetes</taxon>
        <taxon>Polyporales</taxon>
        <taxon>Phaeolaceae</taxon>
        <taxon>Wolfiporia</taxon>
    </lineage>
</organism>
<evidence type="ECO:0000313" key="2">
    <source>
        <dbReference type="Proteomes" id="UP000218811"/>
    </source>
</evidence>
<keyword evidence="2" id="KW-1185">Reference proteome</keyword>
<evidence type="ECO:0000313" key="1">
    <source>
        <dbReference type="EMBL" id="PCH41927.1"/>
    </source>
</evidence>